<reference evidence="2 3" key="1">
    <citation type="submission" date="2020-03" db="EMBL/GenBank/DDBJ databases">
        <title>Dissostichus mawsoni Genome sequencing and assembly.</title>
        <authorList>
            <person name="Park H."/>
        </authorList>
    </citation>
    <scope>NUCLEOTIDE SEQUENCE [LARGE SCALE GENOMIC DNA]</scope>
    <source>
        <strain evidence="2">DM0001</strain>
        <tissue evidence="2">Muscle</tissue>
    </source>
</reference>
<dbReference type="Proteomes" id="UP000518266">
    <property type="component" value="Unassembled WGS sequence"/>
</dbReference>
<accession>A0A7J5Z5H2</accession>
<gene>
    <name evidence="2" type="ORF">F7725_017074</name>
</gene>
<proteinExistence type="predicted"/>
<evidence type="ECO:0000313" key="3">
    <source>
        <dbReference type="Proteomes" id="UP000518266"/>
    </source>
</evidence>
<sequence>MDTSNFNIKLACVEVSVQPLHDEQHGDAGPPPVEGGLGGDSPCSSTSLRERLSRDRRASRGAWSFLTRSHRSSVRSRRPGDLQLCQPVGRVLTFLMDLQVFPGHGIPAATVSCQLVNKLVLAGQRQAEPSLSPVGETQLPPLADRALDSFTSLSGLRAQGQQPLPRRQLSS</sequence>
<feature type="region of interest" description="Disordered" evidence="1">
    <location>
        <begin position="21"/>
        <end position="55"/>
    </location>
</feature>
<keyword evidence="3" id="KW-1185">Reference proteome</keyword>
<protein>
    <submittedName>
        <fullName evidence="2">Uncharacterized protein</fullName>
    </submittedName>
</protein>
<dbReference type="AlphaFoldDB" id="A0A7J5Z5H2"/>
<comment type="caution">
    <text evidence="2">The sequence shown here is derived from an EMBL/GenBank/DDBJ whole genome shotgun (WGS) entry which is preliminary data.</text>
</comment>
<dbReference type="EMBL" id="JAAKFY010000006">
    <property type="protein sequence ID" value="KAF3856351.1"/>
    <property type="molecule type" value="Genomic_DNA"/>
</dbReference>
<organism evidence="2 3">
    <name type="scientific">Dissostichus mawsoni</name>
    <name type="common">Antarctic cod</name>
    <dbReference type="NCBI Taxonomy" id="36200"/>
    <lineage>
        <taxon>Eukaryota</taxon>
        <taxon>Metazoa</taxon>
        <taxon>Chordata</taxon>
        <taxon>Craniata</taxon>
        <taxon>Vertebrata</taxon>
        <taxon>Euteleostomi</taxon>
        <taxon>Actinopterygii</taxon>
        <taxon>Neopterygii</taxon>
        <taxon>Teleostei</taxon>
        <taxon>Neoteleostei</taxon>
        <taxon>Acanthomorphata</taxon>
        <taxon>Eupercaria</taxon>
        <taxon>Perciformes</taxon>
        <taxon>Notothenioidei</taxon>
        <taxon>Nototheniidae</taxon>
        <taxon>Dissostichus</taxon>
    </lineage>
</organism>
<name>A0A7J5Z5H2_DISMA</name>
<evidence type="ECO:0000256" key="1">
    <source>
        <dbReference type="SAM" id="MobiDB-lite"/>
    </source>
</evidence>
<evidence type="ECO:0000313" key="2">
    <source>
        <dbReference type="EMBL" id="KAF3856351.1"/>
    </source>
</evidence>